<evidence type="ECO:0000313" key="1">
    <source>
        <dbReference type="EMBL" id="RKE95786.1"/>
    </source>
</evidence>
<organism evidence="1 2">
    <name type="scientific">Sulfitobacter guttiformis</name>
    <dbReference type="NCBI Taxonomy" id="74349"/>
    <lineage>
        <taxon>Bacteria</taxon>
        <taxon>Pseudomonadati</taxon>
        <taxon>Pseudomonadota</taxon>
        <taxon>Alphaproteobacteria</taxon>
        <taxon>Rhodobacterales</taxon>
        <taxon>Roseobacteraceae</taxon>
        <taxon>Sulfitobacter</taxon>
    </lineage>
</organism>
<evidence type="ECO:0000313" key="2">
    <source>
        <dbReference type="Proteomes" id="UP000284407"/>
    </source>
</evidence>
<reference evidence="1 2" key="1">
    <citation type="submission" date="2018-09" db="EMBL/GenBank/DDBJ databases">
        <title>Genomic Encyclopedia of Archaeal and Bacterial Type Strains, Phase II (KMG-II): from individual species to whole genera.</title>
        <authorList>
            <person name="Goeker M."/>
        </authorList>
    </citation>
    <scope>NUCLEOTIDE SEQUENCE [LARGE SCALE GENOMIC DNA]</scope>
    <source>
        <strain evidence="1 2">DSM 11458</strain>
    </source>
</reference>
<dbReference type="AlphaFoldDB" id="A0A420DNC6"/>
<gene>
    <name evidence="1" type="ORF">C8N30_0325</name>
</gene>
<protein>
    <submittedName>
        <fullName evidence="1">Uncharacterized protein</fullName>
    </submittedName>
</protein>
<name>A0A420DNC6_9RHOB</name>
<dbReference type="EMBL" id="RAQK01000001">
    <property type="protein sequence ID" value="RKE95786.1"/>
    <property type="molecule type" value="Genomic_DNA"/>
</dbReference>
<comment type="caution">
    <text evidence="1">The sequence shown here is derived from an EMBL/GenBank/DDBJ whole genome shotgun (WGS) entry which is preliminary data.</text>
</comment>
<sequence length="61" mass="6864">MRRIAKKRLAQENASVPLISSNTTTAQEDNREVDRTVRSLVLAAQYLPYSRVSKRSGMSPD</sequence>
<proteinExistence type="predicted"/>
<accession>A0A420DNC6</accession>
<dbReference type="Proteomes" id="UP000284407">
    <property type="component" value="Unassembled WGS sequence"/>
</dbReference>
<keyword evidence="2" id="KW-1185">Reference proteome</keyword>